<protein>
    <recommendedName>
        <fullName evidence="3">Ribbon-helix-helix protein CopG domain-containing protein</fullName>
    </recommendedName>
</protein>
<proteinExistence type="predicted"/>
<organism evidence="1 2">
    <name type="scientific">Herbiconiux aconitum</name>
    <dbReference type="NCBI Taxonomy" id="2970913"/>
    <lineage>
        <taxon>Bacteria</taxon>
        <taxon>Bacillati</taxon>
        <taxon>Actinomycetota</taxon>
        <taxon>Actinomycetes</taxon>
        <taxon>Micrococcales</taxon>
        <taxon>Microbacteriaceae</taxon>
        <taxon>Herbiconiux</taxon>
    </lineage>
</organism>
<name>A0ABT2GX35_9MICO</name>
<dbReference type="RefSeq" id="WP_259508981.1">
    <property type="nucleotide sequence ID" value="NZ_JANLCM010000002.1"/>
</dbReference>
<dbReference type="Proteomes" id="UP001165584">
    <property type="component" value="Unassembled WGS sequence"/>
</dbReference>
<dbReference type="Gene3D" id="1.10.1220.10">
    <property type="entry name" value="Met repressor-like"/>
    <property type="match status" value="1"/>
</dbReference>
<evidence type="ECO:0000313" key="1">
    <source>
        <dbReference type="EMBL" id="MCS5719491.1"/>
    </source>
</evidence>
<gene>
    <name evidence="1" type="ORF">N1027_15240</name>
</gene>
<evidence type="ECO:0000313" key="2">
    <source>
        <dbReference type="Proteomes" id="UP001165584"/>
    </source>
</evidence>
<evidence type="ECO:0008006" key="3">
    <source>
        <dbReference type="Google" id="ProtNLM"/>
    </source>
</evidence>
<sequence length="85" mass="9303">MSVISSVSAKGAITTDIIISDLPDDVIAALDAIAERVAMTREDFITAVLWREARKPLLTEAEYEEAREAFARLAWMLGDAHQASP</sequence>
<dbReference type="InterPro" id="IPR013321">
    <property type="entry name" value="Arc_rbn_hlx_hlx"/>
</dbReference>
<comment type="caution">
    <text evidence="1">The sequence shown here is derived from an EMBL/GenBank/DDBJ whole genome shotgun (WGS) entry which is preliminary data.</text>
</comment>
<dbReference type="EMBL" id="JANLCM010000002">
    <property type="protein sequence ID" value="MCS5719491.1"/>
    <property type="molecule type" value="Genomic_DNA"/>
</dbReference>
<keyword evidence="2" id="KW-1185">Reference proteome</keyword>
<reference evidence="1" key="1">
    <citation type="submission" date="2022-08" db="EMBL/GenBank/DDBJ databases">
        <authorList>
            <person name="Deng Y."/>
            <person name="Han X.-F."/>
            <person name="Zhang Y.-Q."/>
        </authorList>
    </citation>
    <scope>NUCLEOTIDE SEQUENCE</scope>
    <source>
        <strain evidence="1">CPCC 205763</strain>
    </source>
</reference>
<accession>A0ABT2GX35</accession>